<sequence length="38" mass="4258">MTHGVRGCAPENRPEPNARSLQTEPRRLHVPNRRVGPA</sequence>
<proteinExistence type="predicted"/>
<name>A0A518CVJ4_9BACT</name>
<reference evidence="2 3" key="1">
    <citation type="submission" date="2019-02" db="EMBL/GenBank/DDBJ databases">
        <title>Deep-cultivation of Planctomycetes and their phenomic and genomic characterization uncovers novel biology.</title>
        <authorList>
            <person name="Wiegand S."/>
            <person name="Jogler M."/>
            <person name="Boedeker C."/>
            <person name="Pinto D."/>
            <person name="Vollmers J."/>
            <person name="Rivas-Marin E."/>
            <person name="Kohn T."/>
            <person name="Peeters S.H."/>
            <person name="Heuer A."/>
            <person name="Rast P."/>
            <person name="Oberbeckmann S."/>
            <person name="Bunk B."/>
            <person name="Jeske O."/>
            <person name="Meyerdierks A."/>
            <person name="Storesund J.E."/>
            <person name="Kallscheuer N."/>
            <person name="Luecker S."/>
            <person name="Lage O.M."/>
            <person name="Pohl T."/>
            <person name="Merkel B.J."/>
            <person name="Hornburger P."/>
            <person name="Mueller R.-W."/>
            <person name="Bruemmer F."/>
            <person name="Labrenz M."/>
            <person name="Spormann A.M."/>
            <person name="Op den Camp H."/>
            <person name="Overmann J."/>
            <person name="Amann R."/>
            <person name="Jetten M.S.M."/>
            <person name="Mascher T."/>
            <person name="Medema M.H."/>
            <person name="Devos D.P."/>
            <person name="Kaster A.-K."/>
            <person name="Ovreas L."/>
            <person name="Rohde M."/>
            <person name="Galperin M.Y."/>
            <person name="Jogler C."/>
        </authorList>
    </citation>
    <scope>NUCLEOTIDE SEQUENCE [LARGE SCALE GENOMIC DNA]</scope>
    <source>
        <strain evidence="2 3">Pla163</strain>
    </source>
</reference>
<accession>A0A518CVJ4</accession>
<protein>
    <submittedName>
        <fullName evidence="2">Uncharacterized protein</fullName>
    </submittedName>
</protein>
<dbReference type="Proteomes" id="UP000319342">
    <property type="component" value="Chromosome"/>
</dbReference>
<dbReference type="AlphaFoldDB" id="A0A518CVJ4"/>
<gene>
    <name evidence="2" type="ORF">Pla163_03390</name>
</gene>
<evidence type="ECO:0000256" key="1">
    <source>
        <dbReference type="SAM" id="MobiDB-lite"/>
    </source>
</evidence>
<feature type="region of interest" description="Disordered" evidence="1">
    <location>
        <begin position="1"/>
        <end position="38"/>
    </location>
</feature>
<keyword evidence="3" id="KW-1185">Reference proteome</keyword>
<evidence type="ECO:0000313" key="2">
    <source>
        <dbReference type="EMBL" id="QDU83241.1"/>
    </source>
</evidence>
<evidence type="ECO:0000313" key="3">
    <source>
        <dbReference type="Proteomes" id="UP000319342"/>
    </source>
</evidence>
<dbReference type="EMBL" id="CP036290">
    <property type="protein sequence ID" value="QDU83241.1"/>
    <property type="molecule type" value="Genomic_DNA"/>
</dbReference>
<organism evidence="2 3">
    <name type="scientific">Rohdeia mirabilis</name>
    <dbReference type="NCBI Taxonomy" id="2528008"/>
    <lineage>
        <taxon>Bacteria</taxon>
        <taxon>Pseudomonadati</taxon>
        <taxon>Planctomycetota</taxon>
        <taxon>Planctomycetia</taxon>
        <taxon>Planctomycetia incertae sedis</taxon>
        <taxon>Rohdeia</taxon>
    </lineage>
</organism>